<sequence length="633" mass="73731">MLNLTYREIDLLNLFLNNDLLTISELKNKSGISARTLNTEFEQINKALRNNGHDVKIINQRAKGYLLDYSLAESDWLKLLKENCSEYLNLKFNYLFRNKLRIAKICRFLCASPNYIKIDQLARKLNFSTATIKKDMRDVKKFFSIYNLKVKSVPYYGMKVVGKTGAVRSCLIDLFDIYSFEQKDALLPEYAFTEYGVTKTELLNKSQTLLQLVHEYDFPLTDNGFKQVTKYLLIYKLRPDISLKIDYNFKVELMHNKAFIIAAKLIKNSIKEELCLAIFLLINSEIDQIPDLNKLKTWSQQVQVQVEQVCAVLKEQLSLCINKGSDIASYIYRSFFIRYLKKKYDFVCFNLELATEKVARQIFASSSLTVALYNSCADYNKKELNDSLFNDIVLGLYSKIHQKQNSYFPTNFLVVNDYGKSASEHLIGKLNLNKYNAKYTFVYSYELENIDYSKYDYLLVSSKTKPGYKNINIPKITFSFFSDDGLRMALWQRILSTKRTIGSIANYFKRPVIIKIDALKGKIQDIVANHLIKQLGIPQTHKNNFVSYVEALILNEGYHAYPYNMYLTLLGPHKIKKRYFVLKFKRPVYINCHKIFSLQIIILDPSKGLLEIKNGDSELQQYFNIVRNDQTMI</sequence>
<evidence type="ECO:0000259" key="3">
    <source>
        <dbReference type="Pfam" id="PF05043"/>
    </source>
</evidence>
<dbReference type="RefSeq" id="WP_046327773.1">
    <property type="nucleotide sequence ID" value="NZ_CP084389.1"/>
</dbReference>
<reference evidence="4" key="1">
    <citation type="submission" date="2021-09" db="EMBL/GenBank/DDBJ databases">
        <title>Lactobacillus species from Apis mellifera, Switzerland.</title>
        <authorList>
            <person name="Pfister J."/>
            <person name="Brown A."/>
            <person name="Neumann P."/>
            <person name="Collaud A."/>
            <person name="Retschnig G."/>
            <person name="Perreten V."/>
        </authorList>
    </citation>
    <scope>NUCLEOTIDE SEQUENCE</scope>
    <source>
        <strain evidence="4">IBH002</strain>
    </source>
</reference>
<name>A0AA47B3Q9_9LACO</name>
<accession>A0AA47B3Q9</accession>
<gene>
    <name evidence="4" type="ORF">LDX53_08415</name>
</gene>
<proteinExistence type="predicted"/>
<dbReference type="Pfam" id="PF05043">
    <property type="entry name" value="Mga"/>
    <property type="match status" value="1"/>
</dbReference>
<keyword evidence="1" id="KW-0805">Transcription regulation</keyword>
<dbReference type="PANTHER" id="PTHR30185">
    <property type="entry name" value="CRYPTIC BETA-GLUCOSIDE BGL OPERON ANTITERMINATOR"/>
    <property type="match status" value="1"/>
</dbReference>
<keyword evidence="5" id="KW-1185">Reference proteome</keyword>
<dbReference type="PANTHER" id="PTHR30185:SF18">
    <property type="entry name" value="TRANSCRIPTIONAL REGULATOR MTLR"/>
    <property type="match status" value="1"/>
</dbReference>
<evidence type="ECO:0000313" key="4">
    <source>
        <dbReference type="EMBL" id="UZX29581.1"/>
    </source>
</evidence>
<keyword evidence="2" id="KW-0804">Transcription</keyword>
<dbReference type="Proteomes" id="UP001164557">
    <property type="component" value="Chromosome"/>
</dbReference>
<dbReference type="InterPro" id="IPR007737">
    <property type="entry name" value="Mga_HTH"/>
</dbReference>
<dbReference type="AlphaFoldDB" id="A0AA47B3Q9"/>
<protein>
    <submittedName>
        <fullName evidence="4">Helix-turn-helix domain-containing protein</fullName>
    </submittedName>
</protein>
<dbReference type="Gene3D" id="1.10.10.10">
    <property type="entry name" value="Winged helix-like DNA-binding domain superfamily/Winged helix DNA-binding domain"/>
    <property type="match status" value="1"/>
</dbReference>
<dbReference type="EMBL" id="CP084389">
    <property type="protein sequence ID" value="UZX29581.1"/>
    <property type="molecule type" value="Genomic_DNA"/>
</dbReference>
<evidence type="ECO:0000313" key="5">
    <source>
        <dbReference type="Proteomes" id="UP001164557"/>
    </source>
</evidence>
<organism evidence="4 5">
    <name type="scientific">Lactobacillus helsingborgensis</name>
    <dbReference type="NCBI Taxonomy" id="1218494"/>
    <lineage>
        <taxon>Bacteria</taxon>
        <taxon>Bacillati</taxon>
        <taxon>Bacillota</taxon>
        <taxon>Bacilli</taxon>
        <taxon>Lactobacillales</taxon>
        <taxon>Lactobacillaceae</taxon>
        <taxon>Lactobacillus</taxon>
    </lineage>
</organism>
<dbReference type="InterPro" id="IPR036388">
    <property type="entry name" value="WH-like_DNA-bd_sf"/>
</dbReference>
<feature type="domain" description="Mga helix-turn-helix" evidence="3">
    <location>
        <begin position="94"/>
        <end position="175"/>
    </location>
</feature>
<evidence type="ECO:0000256" key="2">
    <source>
        <dbReference type="ARBA" id="ARBA00023163"/>
    </source>
</evidence>
<dbReference type="InterPro" id="IPR050661">
    <property type="entry name" value="BglG_antiterminators"/>
</dbReference>
<evidence type="ECO:0000256" key="1">
    <source>
        <dbReference type="ARBA" id="ARBA00023015"/>
    </source>
</evidence>